<dbReference type="EMBL" id="LAZR01021325">
    <property type="protein sequence ID" value="KKL85736.1"/>
    <property type="molecule type" value="Genomic_DNA"/>
</dbReference>
<organism evidence="2">
    <name type="scientific">marine sediment metagenome</name>
    <dbReference type="NCBI Taxonomy" id="412755"/>
    <lineage>
        <taxon>unclassified sequences</taxon>
        <taxon>metagenomes</taxon>
        <taxon>ecological metagenomes</taxon>
    </lineage>
</organism>
<proteinExistence type="predicted"/>
<protein>
    <submittedName>
        <fullName evidence="2">Uncharacterized protein</fullName>
    </submittedName>
</protein>
<accession>A0A0F9G5K7</accession>
<reference evidence="2" key="1">
    <citation type="journal article" date="2015" name="Nature">
        <title>Complex archaea that bridge the gap between prokaryotes and eukaryotes.</title>
        <authorList>
            <person name="Spang A."/>
            <person name="Saw J.H."/>
            <person name="Jorgensen S.L."/>
            <person name="Zaremba-Niedzwiedzka K."/>
            <person name="Martijn J."/>
            <person name="Lind A.E."/>
            <person name="van Eijk R."/>
            <person name="Schleper C."/>
            <person name="Guy L."/>
            <person name="Ettema T.J."/>
        </authorList>
    </citation>
    <scope>NUCLEOTIDE SEQUENCE</scope>
</reference>
<sequence>MPTLKERRDARFARRDRERTEKSLREIERKVEILENLTSPDRPFLKEMREVLDELKVYCKNRRAELCQEQSSK</sequence>
<name>A0A0F9G5K7_9ZZZZ</name>
<keyword evidence="1" id="KW-0175">Coiled coil</keyword>
<evidence type="ECO:0000313" key="2">
    <source>
        <dbReference type="EMBL" id="KKL85736.1"/>
    </source>
</evidence>
<comment type="caution">
    <text evidence="2">The sequence shown here is derived from an EMBL/GenBank/DDBJ whole genome shotgun (WGS) entry which is preliminary data.</text>
</comment>
<dbReference type="AlphaFoldDB" id="A0A0F9G5K7"/>
<feature type="coiled-coil region" evidence="1">
    <location>
        <begin position="10"/>
        <end position="37"/>
    </location>
</feature>
<gene>
    <name evidence="2" type="ORF">LCGC14_1951730</name>
</gene>
<evidence type="ECO:0000256" key="1">
    <source>
        <dbReference type="SAM" id="Coils"/>
    </source>
</evidence>